<dbReference type="GO" id="GO:0010468">
    <property type="term" value="P:regulation of gene expression"/>
    <property type="evidence" value="ECO:0007669"/>
    <property type="project" value="InterPro"/>
</dbReference>
<dbReference type="EMBL" id="JAUIZM010000011">
    <property type="protein sequence ID" value="KAK1354415.1"/>
    <property type="molecule type" value="Genomic_DNA"/>
</dbReference>
<accession>A0AAD8GUL5</accession>
<dbReference type="Pfam" id="PF24620">
    <property type="entry name" value="DUF7625"/>
    <property type="match status" value="1"/>
</dbReference>
<sequence>MASDSAISGTIRAKTSVWWDLEECEVPKGFDVEVIAQNIKTALLKMNYCGPVSFFVYADTTELPSLLRKAFKITGMSLCHLPAGLKANRDKKILFDMLFWAVDNPAPANFLLISGDQKDFSNELKGFDMRGFNILLAHPANASDALFQGAKSVWHWTSLLCGGFPIASCEFHPQSLQGQAQDASQFKWAPHEFLQSSKPKFPAIPIPIMFPQENIQHFNDRLKRQRNIKNNEPQKLFSYKNRYQLDECQPLPEYKSTGVCIALHYLREEMMIPTKDNIQDVIRYGDVDDRNFDVEEALNMELEHDMVVTQNLGDLSLYLPRNWDLWECVNPEGGAEDQYSKATWDLIQNYLSSFDGSVEMIISECRYEACLKLKNSCLRNFRLGRIQQIMNMIVAKGWIWPFPDGWHPVSVTLPERE</sequence>
<dbReference type="Proteomes" id="UP001237642">
    <property type="component" value="Unassembled WGS sequence"/>
</dbReference>
<dbReference type="AlphaFoldDB" id="A0AAD8GUL5"/>
<comment type="caution">
    <text evidence="3">The sequence shown here is derived from an EMBL/GenBank/DDBJ whole genome shotgun (WGS) entry which is preliminary data.</text>
</comment>
<proteinExistence type="predicted"/>
<evidence type="ECO:0000313" key="3">
    <source>
        <dbReference type="EMBL" id="KAK1354415.1"/>
    </source>
</evidence>
<dbReference type="PANTHER" id="PTHR14379:SF3">
    <property type="entry name" value="MEIOSIS REGULATOR AND MRNA STABILITY FACTOR 1"/>
    <property type="match status" value="1"/>
</dbReference>
<dbReference type="GO" id="GO:0005777">
    <property type="term" value="C:peroxisome"/>
    <property type="evidence" value="ECO:0007669"/>
    <property type="project" value="InterPro"/>
</dbReference>
<evidence type="ECO:0000259" key="1">
    <source>
        <dbReference type="Pfam" id="PF01936"/>
    </source>
</evidence>
<evidence type="ECO:0008006" key="5">
    <source>
        <dbReference type="Google" id="ProtNLM"/>
    </source>
</evidence>
<reference evidence="3" key="1">
    <citation type="submission" date="2023-02" db="EMBL/GenBank/DDBJ databases">
        <title>Genome of toxic invasive species Heracleum sosnowskyi carries increased number of genes despite the absence of recent whole-genome duplications.</title>
        <authorList>
            <person name="Schelkunov M."/>
            <person name="Shtratnikova V."/>
            <person name="Makarenko M."/>
            <person name="Klepikova A."/>
            <person name="Omelchenko D."/>
            <person name="Novikova G."/>
            <person name="Obukhova E."/>
            <person name="Bogdanov V."/>
            <person name="Penin A."/>
            <person name="Logacheva M."/>
        </authorList>
    </citation>
    <scope>NUCLEOTIDE SEQUENCE</scope>
    <source>
        <strain evidence="3">Hsosn_3</strain>
        <tissue evidence="3">Leaf</tissue>
    </source>
</reference>
<gene>
    <name evidence="3" type="ORF">POM88_047671</name>
</gene>
<dbReference type="CDD" id="cd10910">
    <property type="entry name" value="PIN_limkain_b1_N_like"/>
    <property type="match status" value="1"/>
</dbReference>
<dbReference type="PANTHER" id="PTHR14379">
    <property type="entry name" value="LIMKAIN B LKAP"/>
    <property type="match status" value="1"/>
</dbReference>
<feature type="domain" description="NYN" evidence="1">
    <location>
        <begin position="14"/>
        <end position="150"/>
    </location>
</feature>
<organism evidence="3 4">
    <name type="scientific">Heracleum sosnowskyi</name>
    <dbReference type="NCBI Taxonomy" id="360622"/>
    <lineage>
        <taxon>Eukaryota</taxon>
        <taxon>Viridiplantae</taxon>
        <taxon>Streptophyta</taxon>
        <taxon>Embryophyta</taxon>
        <taxon>Tracheophyta</taxon>
        <taxon>Spermatophyta</taxon>
        <taxon>Magnoliopsida</taxon>
        <taxon>eudicotyledons</taxon>
        <taxon>Gunneridae</taxon>
        <taxon>Pentapetalae</taxon>
        <taxon>asterids</taxon>
        <taxon>campanulids</taxon>
        <taxon>Apiales</taxon>
        <taxon>Apiaceae</taxon>
        <taxon>Apioideae</taxon>
        <taxon>apioid superclade</taxon>
        <taxon>Tordylieae</taxon>
        <taxon>Tordyliinae</taxon>
        <taxon>Heracleum</taxon>
    </lineage>
</organism>
<dbReference type="Pfam" id="PF01936">
    <property type="entry name" value="NYN"/>
    <property type="match status" value="1"/>
</dbReference>
<dbReference type="InterPro" id="IPR024768">
    <property type="entry name" value="Marf1"/>
</dbReference>
<evidence type="ECO:0000259" key="2">
    <source>
        <dbReference type="Pfam" id="PF24620"/>
    </source>
</evidence>
<dbReference type="InterPro" id="IPR021139">
    <property type="entry name" value="NYN"/>
</dbReference>
<keyword evidence="4" id="KW-1185">Reference proteome</keyword>
<dbReference type="GO" id="GO:0004540">
    <property type="term" value="F:RNA nuclease activity"/>
    <property type="evidence" value="ECO:0007669"/>
    <property type="project" value="InterPro"/>
</dbReference>
<name>A0AAD8GUL5_9APIA</name>
<reference evidence="3" key="2">
    <citation type="submission" date="2023-05" db="EMBL/GenBank/DDBJ databases">
        <authorList>
            <person name="Schelkunov M.I."/>
        </authorList>
    </citation>
    <scope>NUCLEOTIDE SEQUENCE</scope>
    <source>
        <strain evidence="3">Hsosn_3</strain>
        <tissue evidence="3">Leaf</tissue>
    </source>
</reference>
<feature type="domain" description="DUF7625" evidence="2">
    <location>
        <begin position="259"/>
        <end position="334"/>
    </location>
</feature>
<dbReference type="InterPro" id="IPR056042">
    <property type="entry name" value="DUF7625"/>
</dbReference>
<protein>
    <recommendedName>
        <fullName evidence="5">NYN domain-containing protein</fullName>
    </recommendedName>
</protein>
<evidence type="ECO:0000313" key="4">
    <source>
        <dbReference type="Proteomes" id="UP001237642"/>
    </source>
</evidence>